<dbReference type="EMBL" id="JAGGDJ010000004">
    <property type="protein sequence ID" value="MBO7744247.1"/>
    <property type="molecule type" value="Genomic_DNA"/>
</dbReference>
<sequence>MLLAAGTLSTEMNEKGVKDLKYSAGFLVSCLFIFMLLTGCGSTKEAEGQDPAAIQVALTTNPSPAVTGQKIQLSAKITGLNNTDGAEVQFDIRGSDTSAVPDLVNATLGEDNTYTVDHTFKEADTYRVYIHLYQDDLHMTKKTELVVQK</sequence>
<evidence type="ECO:0000313" key="2">
    <source>
        <dbReference type="Proteomes" id="UP000670947"/>
    </source>
</evidence>
<proteinExistence type="predicted"/>
<name>A0ABS3W7F8_9BACL</name>
<evidence type="ECO:0008006" key="3">
    <source>
        <dbReference type="Google" id="ProtNLM"/>
    </source>
</evidence>
<gene>
    <name evidence="1" type="ORF">I8J29_08580</name>
</gene>
<evidence type="ECO:0000313" key="1">
    <source>
        <dbReference type="EMBL" id="MBO7744247.1"/>
    </source>
</evidence>
<reference evidence="1 2" key="1">
    <citation type="submission" date="2021-03" db="EMBL/GenBank/DDBJ databases">
        <title>Paenibacillus artemisicola MWE-103 whole genome sequence.</title>
        <authorList>
            <person name="Ham Y.J."/>
        </authorList>
    </citation>
    <scope>NUCLEOTIDE SEQUENCE [LARGE SCALE GENOMIC DNA]</scope>
    <source>
        <strain evidence="1 2">MWE-103</strain>
    </source>
</reference>
<dbReference type="RefSeq" id="WP_208847211.1">
    <property type="nucleotide sequence ID" value="NZ_JAGGDJ010000004.1"/>
</dbReference>
<protein>
    <recommendedName>
        <fullName evidence="3">YtkA-like domain-containing protein</fullName>
    </recommendedName>
</protein>
<keyword evidence="2" id="KW-1185">Reference proteome</keyword>
<dbReference type="Proteomes" id="UP000670947">
    <property type="component" value="Unassembled WGS sequence"/>
</dbReference>
<accession>A0ABS3W7F8</accession>
<organism evidence="1 2">
    <name type="scientific">Paenibacillus artemisiicola</name>
    <dbReference type="NCBI Taxonomy" id="1172618"/>
    <lineage>
        <taxon>Bacteria</taxon>
        <taxon>Bacillati</taxon>
        <taxon>Bacillota</taxon>
        <taxon>Bacilli</taxon>
        <taxon>Bacillales</taxon>
        <taxon>Paenibacillaceae</taxon>
        <taxon>Paenibacillus</taxon>
    </lineage>
</organism>
<comment type="caution">
    <text evidence="1">The sequence shown here is derived from an EMBL/GenBank/DDBJ whole genome shotgun (WGS) entry which is preliminary data.</text>
</comment>